<evidence type="ECO:0000313" key="4">
    <source>
        <dbReference type="EMBL" id="AEA46553.1"/>
    </source>
</evidence>
<sequence>MSKDVNIESIRFLHSGPLAPIKRWGAKWSLWAVHLVTACCGVELAHTYASGYDAERWGSLNFGMMRQTNLIIVEGAISKKMARALRITWEQMPEPKFVIVMGACGIEGGLFWNSYHIARPSEIVPVDYYIPGCPPTPEALIRAIRALQKKIEKGEAKTTAEYAEVKLEDVLEIKEVKERKPPKAPLKLAPKPEIKIEPKEVDWEFGNELVSRLSEKLGGLGEVFITGVNRIYIKTTKERFVRVAEILSEDFDHVKSVNVIDLIHENRFVIEYTVSSYSVKELMSVLVTISAEIPRDNPKFPSLINIWPSADYQEREMYDFFGVWFEGNPWMGNKFLIAPEVETPLRKDFKIPQPNYVLGGES</sequence>
<evidence type="ECO:0000259" key="2">
    <source>
        <dbReference type="Pfam" id="PF00329"/>
    </source>
</evidence>
<reference evidence="4 5" key="1">
    <citation type="submission" date="2011-03" db="EMBL/GenBank/DDBJ databases">
        <title>The complete genome of Archaeoglobus veneficus SNP6.</title>
        <authorList>
            <consortium name="US DOE Joint Genome Institute (JGI-PGF)"/>
            <person name="Lucas S."/>
            <person name="Copeland A."/>
            <person name="Lapidus A."/>
            <person name="Bruce D."/>
            <person name="Goodwin L."/>
            <person name="Pitluck S."/>
            <person name="Kyrpides N."/>
            <person name="Mavromatis K."/>
            <person name="Pagani I."/>
            <person name="Ivanova N."/>
            <person name="Mikhailova N."/>
            <person name="Lu M."/>
            <person name="Detter J.C."/>
            <person name="Tapia R."/>
            <person name="Han C."/>
            <person name="Land M."/>
            <person name="Hauser L."/>
            <person name="Markowitz V."/>
            <person name="Cheng J.-F."/>
            <person name="Hugenholtz P."/>
            <person name="Woyke T."/>
            <person name="Wu D."/>
            <person name="Spring S."/>
            <person name="Brambilla E."/>
            <person name="Klenk H.-P."/>
            <person name="Eisen J.A."/>
        </authorList>
    </citation>
    <scope>NUCLEOTIDE SEQUENCE [LARGE SCALE GENOMIC DNA]</scope>
    <source>
        <strain>SNP6</strain>
    </source>
</reference>
<protein>
    <submittedName>
        <fullName evidence="4">NADH-quinone oxidoreductase, B subunit</fullName>
    </submittedName>
</protein>
<dbReference type="Pfam" id="PF00329">
    <property type="entry name" value="Complex1_30kDa"/>
    <property type="match status" value="1"/>
</dbReference>
<dbReference type="Pfam" id="PF01058">
    <property type="entry name" value="Oxidored_q6"/>
    <property type="match status" value="1"/>
</dbReference>
<dbReference type="NCBIfam" id="TIGR01957">
    <property type="entry name" value="nuoB_fam"/>
    <property type="match status" value="1"/>
</dbReference>
<dbReference type="EMBL" id="CP002588">
    <property type="protein sequence ID" value="AEA46553.1"/>
    <property type="molecule type" value="Genomic_DNA"/>
</dbReference>
<dbReference type="InterPro" id="IPR006138">
    <property type="entry name" value="NADH_UQ_OxRdtase_20Kd_su"/>
</dbReference>
<dbReference type="AlphaFoldDB" id="F2KQC0"/>
<dbReference type="HOGENOM" id="CLU_770746_0_0_2"/>
<evidence type="ECO:0000259" key="3">
    <source>
        <dbReference type="Pfam" id="PF01058"/>
    </source>
</evidence>
<dbReference type="InterPro" id="IPR001268">
    <property type="entry name" value="NADH_UbQ_OxRdtase_30kDa_su"/>
</dbReference>
<name>F2KQC0_ARCVS</name>
<evidence type="ECO:0000313" key="5">
    <source>
        <dbReference type="Proteomes" id="UP000008136"/>
    </source>
</evidence>
<dbReference type="GO" id="GO:0045271">
    <property type="term" value="C:respiratory chain complex I"/>
    <property type="evidence" value="ECO:0007669"/>
    <property type="project" value="TreeGrafter"/>
</dbReference>
<dbReference type="KEGG" id="ave:Arcve_0526"/>
<keyword evidence="5" id="KW-1185">Reference proteome</keyword>
<dbReference type="GO" id="GO:0051539">
    <property type="term" value="F:4 iron, 4 sulfur cluster binding"/>
    <property type="evidence" value="ECO:0007669"/>
    <property type="project" value="InterPro"/>
</dbReference>
<gene>
    <name evidence="4" type="ordered locus">Arcve_0526</name>
</gene>
<dbReference type="SUPFAM" id="SSF143243">
    <property type="entry name" value="Nqo5-like"/>
    <property type="match status" value="1"/>
</dbReference>
<dbReference type="Gene3D" id="3.30.460.80">
    <property type="entry name" value="NADH:ubiquinone oxidoreductase, 30kDa subunit"/>
    <property type="match status" value="1"/>
</dbReference>
<dbReference type="Gene3D" id="3.40.50.12280">
    <property type="match status" value="1"/>
</dbReference>
<dbReference type="PANTHER" id="PTHR11995">
    <property type="entry name" value="NADH DEHYDROGENASE"/>
    <property type="match status" value="1"/>
</dbReference>
<dbReference type="SUPFAM" id="SSF56770">
    <property type="entry name" value="HydA/Nqo6-like"/>
    <property type="match status" value="1"/>
</dbReference>
<dbReference type="InterPro" id="IPR037232">
    <property type="entry name" value="NADH_quin_OxRdtase_su_C/D-like"/>
</dbReference>
<dbReference type="GO" id="GO:0048038">
    <property type="term" value="F:quinone binding"/>
    <property type="evidence" value="ECO:0007669"/>
    <property type="project" value="InterPro"/>
</dbReference>
<proteinExistence type="inferred from homology"/>
<dbReference type="eggNOG" id="arCOG01554">
    <property type="taxonomic scope" value="Archaea"/>
</dbReference>
<accession>F2KQC0</accession>
<comment type="similarity">
    <text evidence="1">Belongs to the complex I 20 kDa subunit family.</text>
</comment>
<dbReference type="PANTHER" id="PTHR11995:SF14">
    <property type="entry name" value="NADH DEHYDROGENASE [UBIQUINONE] IRON-SULFUR PROTEIN 7, MITOCHONDRIAL"/>
    <property type="match status" value="1"/>
</dbReference>
<dbReference type="GO" id="GO:0008137">
    <property type="term" value="F:NADH dehydrogenase (ubiquinone) activity"/>
    <property type="evidence" value="ECO:0007669"/>
    <property type="project" value="InterPro"/>
</dbReference>
<dbReference type="OrthoDB" id="5740at2157"/>
<dbReference type="GO" id="GO:0015990">
    <property type="term" value="P:electron transport coupled proton transport"/>
    <property type="evidence" value="ECO:0007669"/>
    <property type="project" value="TreeGrafter"/>
</dbReference>
<dbReference type="Proteomes" id="UP000008136">
    <property type="component" value="Chromosome"/>
</dbReference>
<evidence type="ECO:0000256" key="1">
    <source>
        <dbReference type="ARBA" id="ARBA00009173"/>
    </source>
</evidence>
<dbReference type="GO" id="GO:0009060">
    <property type="term" value="P:aerobic respiration"/>
    <property type="evidence" value="ECO:0007669"/>
    <property type="project" value="TreeGrafter"/>
</dbReference>
<feature type="domain" description="NADH:ubiquinone oxidoreductase-like 20kDa subunit" evidence="3">
    <location>
        <begin position="39"/>
        <end position="147"/>
    </location>
</feature>
<feature type="domain" description="NADH:ubiquinone oxidoreductase 30kDa subunit" evidence="2">
    <location>
        <begin position="234"/>
        <end position="353"/>
    </location>
</feature>
<dbReference type="GeneID" id="10393622"/>
<dbReference type="InterPro" id="IPR006137">
    <property type="entry name" value="NADH_UbQ_OxRdtase-like_20kDa"/>
</dbReference>
<dbReference type="RefSeq" id="WP_013683227.1">
    <property type="nucleotide sequence ID" value="NC_015320.1"/>
</dbReference>
<dbReference type="STRING" id="693661.Arcve_0526"/>
<organism evidence="4 5">
    <name type="scientific">Archaeoglobus veneficus (strain DSM 11195 / SNP6)</name>
    <dbReference type="NCBI Taxonomy" id="693661"/>
    <lineage>
        <taxon>Archaea</taxon>
        <taxon>Methanobacteriati</taxon>
        <taxon>Methanobacteriota</taxon>
        <taxon>Archaeoglobi</taxon>
        <taxon>Archaeoglobales</taxon>
        <taxon>Archaeoglobaceae</taxon>
        <taxon>Archaeoglobus</taxon>
    </lineage>
</organism>
<dbReference type="NCBIfam" id="NF005012">
    <property type="entry name" value="PRK06411.1"/>
    <property type="match status" value="1"/>
</dbReference>